<keyword evidence="5" id="KW-0808">Transferase</keyword>
<evidence type="ECO:0000313" key="6">
    <source>
        <dbReference type="Proteomes" id="UP000316093"/>
    </source>
</evidence>
<dbReference type="InterPro" id="IPR036282">
    <property type="entry name" value="Glutathione-S-Trfase_C_sf"/>
</dbReference>
<dbReference type="PIRSF" id="PIRSF015753">
    <property type="entry name" value="GST"/>
    <property type="match status" value="1"/>
</dbReference>
<dbReference type="InterPro" id="IPR010987">
    <property type="entry name" value="Glutathione-S-Trfase_C-like"/>
</dbReference>
<reference evidence="5 6" key="1">
    <citation type="submission" date="2019-06" db="EMBL/GenBank/DDBJ databases">
        <title>A complete genome sequence for Luteibacter pinisoli MAH-14.</title>
        <authorList>
            <person name="Baltrus D.A."/>
        </authorList>
    </citation>
    <scope>NUCLEOTIDE SEQUENCE [LARGE SCALE GENOMIC DNA]</scope>
    <source>
        <strain evidence="5 6">MAH-14</strain>
    </source>
</reference>
<feature type="active site" description="Proton donor/acceptor" evidence="1">
    <location>
        <position position="194"/>
    </location>
</feature>
<feature type="binding site" evidence="2">
    <location>
        <begin position="147"/>
        <end position="148"/>
    </location>
    <ligand>
        <name>glutathione</name>
        <dbReference type="ChEBI" id="CHEBI:57925"/>
    </ligand>
</feature>
<evidence type="ECO:0000256" key="3">
    <source>
        <dbReference type="PIRSR" id="PIRSR015753-3"/>
    </source>
</evidence>
<evidence type="ECO:0000313" key="5">
    <source>
        <dbReference type="EMBL" id="QDE39172.1"/>
    </source>
</evidence>
<dbReference type="AlphaFoldDB" id="A0A4Y5Z1L6"/>
<feature type="binding site" evidence="2">
    <location>
        <begin position="129"/>
        <end position="132"/>
    </location>
    <ligand>
        <name>glutathione</name>
        <dbReference type="ChEBI" id="CHEBI:57925"/>
    </ligand>
</feature>
<dbReference type="KEGG" id="lpy:FIV34_08140"/>
<dbReference type="GO" id="GO:0004364">
    <property type="term" value="F:glutathione transferase activity"/>
    <property type="evidence" value="ECO:0007669"/>
    <property type="project" value="InterPro"/>
</dbReference>
<evidence type="ECO:0000259" key="4">
    <source>
        <dbReference type="PROSITE" id="PS50405"/>
    </source>
</evidence>
<dbReference type="PANTHER" id="PTHR32419:SF6">
    <property type="entry name" value="GLUTATHIONE S-TRANSFERASE OMEGA-LIKE 1-RELATED"/>
    <property type="match status" value="1"/>
</dbReference>
<dbReference type="EMBL" id="CP041046">
    <property type="protein sequence ID" value="QDE39172.1"/>
    <property type="molecule type" value="Genomic_DNA"/>
</dbReference>
<dbReference type="Gene3D" id="3.40.30.10">
    <property type="entry name" value="Glutaredoxin"/>
    <property type="match status" value="1"/>
</dbReference>
<organism evidence="5 6">
    <name type="scientific">Luteibacter pinisoli</name>
    <dbReference type="NCBI Taxonomy" id="2589080"/>
    <lineage>
        <taxon>Bacteria</taxon>
        <taxon>Pseudomonadati</taxon>
        <taxon>Pseudomonadota</taxon>
        <taxon>Gammaproteobacteria</taxon>
        <taxon>Lysobacterales</taxon>
        <taxon>Rhodanobacteraceae</taxon>
        <taxon>Luteibacter</taxon>
    </lineage>
</organism>
<dbReference type="SUPFAM" id="SSF47616">
    <property type="entry name" value="GST C-terminal domain-like"/>
    <property type="match status" value="1"/>
</dbReference>
<proteinExistence type="predicted"/>
<dbReference type="Proteomes" id="UP000316093">
    <property type="component" value="Chromosome"/>
</dbReference>
<dbReference type="PROSITE" id="PS50405">
    <property type="entry name" value="GST_CTER"/>
    <property type="match status" value="1"/>
</dbReference>
<accession>A0A4Y5Z1L6</accession>
<gene>
    <name evidence="5" type="ORF">FIV34_08140</name>
</gene>
<dbReference type="SFLD" id="SFLDS00019">
    <property type="entry name" value="Glutathione_Transferase_(cytos"/>
    <property type="match status" value="1"/>
</dbReference>
<feature type="site" description="Lowers pKa of active site Cys" evidence="3">
    <location>
        <position position="295"/>
    </location>
</feature>
<dbReference type="FunFam" id="3.40.30.10:FF:000058">
    <property type="entry name" value="Glutathione S-transferase, omega"/>
    <property type="match status" value="1"/>
</dbReference>
<dbReference type="SUPFAM" id="SSF52833">
    <property type="entry name" value="Thioredoxin-like"/>
    <property type="match status" value="1"/>
</dbReference>
<dbReference type="Pfam" id="PF13410">
    <property type="entry name" value="GST_C_2"/>
    <property type="match status" value="1"/>
</dbReference>
<evidence type="ECO:0000256" key="2">
    <source>
        <dbReference type="PIRSR" id="PIRSR015753-2"/>
    </source>
</evidence>
<dbReference type="InterPro" id="IPR036249">
    <property type="entry name" value="Thioredoxin-like_sf"/>
</dbReference>
<dbReference type="InterPro" id="IPR047047">
    <property type="entry name" value="GST_Omega-like_C"/>
</dbReference>
<dbReference type="InterPro" id="IPR016639">
    <property type="entry name" value="GST_Omega/GSH"/>
</dbReference>
<dbReference type="PANTHER" id="PTHR32419">
    <property type="entry name" value="GLUTATHIONYL-HYDROQUINONE REDUCTASE"/>
    <property type="match status" value="1"/>
</dbReference>
<dbReference type="InterPro" id="IPR040079">
    <property type="entry name" value="Glutathione_S-Trfase"/>
</dbReference>
<dbReference type="OrthoDB" id="9769158at2"/>
<evidence type="ECO:0000256" key="1">
    <source>
        <dbReference type="PIRSR" id="PIRSR015753-1"/>
    </source>
</evidence>
<dbReference type="SFLD" id="SFLDG01148">
    <property type="entry name" value="Xi_(cytGST)"/>
    <property type="match status" value="1"/>
</dbReference>
<dbReference type="GO" id="GO:0005737">
    <property type="term" value="C:cytoplasm"/>
    <property type="evidence" value="ECO:0007669"/>
    <property type="project" value="TreeGrafter"/>
</dbReference>
<dbReference type="Pfam" id="PF13409">
    <property type="entry name" value="GST_N_2"/>
    <property type="match status" value="1"/>
</dbReference>
<feature type="binding site" evidence="2">
    <location>
        <position position="96"/>
    </location>
    <ligand>
        <name>glutathione</name>
        <dbReference type="ChEBI" id="CHEBI:57925"/>
    </ligand>
</feature>
<dbReference type="InterPro" id="IPR004045">
    <property type="entry name" value="Glutathione_S-Trfase_N"/>
</dbReference>
<name>A0A4Y5Z1L6_9GAMM</name>
<sequence length="320" mass="36177">MGLLVDGRWTETGYDTGKSGGRFERETSRFRHWVTADGAPGPTGEGGFKAEPGRYHLYVARACPWAHRTTIFRALKGLDAMIGLSVTHWLMGPQGWTFEAGDGVVPDDVNGVQYIHQLYQLADAAVSGRATVPVLWDKERRTIVSNESADIIRMFNSAFDGVGAHRGDYYPEALRGEIDAFNERIYDTLNNGVYKAGFASTQEAYEEALRPLFATLDWLELHLAEHRYLCGDHLTEADWRLFTTLLRFDIAYHGHFKCNIRRIVDYPALWAYTRALYQAPGIHETVDFGHIKKHYYLSHPWLDPTGIVPLGPDIDFEAPP</sequence>
<feature type="active site" description="Nucleophile" evidence="1">
    <location>
        <position position="63"/>
    </location>
</feature>
<keyword evidence="6" id="KW-1185">Reference proteome</keyword>
<feature type="domain" description="GST C-terminal" evidence="4">
    <location>
        <begin position="171"/>
        <end position="295"/>
    </location>
</feature>
<feature type="site" description="Lowers pKa of active site Cys" evidence="3">
    <location>
        <position position="252"/>
    </location>
</feature>
<protein>
    <submittedName>
        <fullName evidence="5">Glutathione S-transferase family protein</fullName>
    </submittedName>
</protein>
<dbReference type="RefSeq" id="WP_139981424.1">
    <property type="nucleotide sequence ID" value="NZ_CP041046.1"/>
</dbReference>
<dbReference type="SFLD" id="SFLDG01206">
    <property type="entry name" value="Xi.1"/>
    <property type="match status" value="1"/>
</dbReference>
<dbReference type="CDD" id="cd03190">
    <property type="entry name" value="GST_C_Omega_like"/>
    <property type="match status" value="1"/>
</dbReference>
<dbReference type="Gene3D" id="1.20.1050.10">
    <property type="match status" value="1"/>
</dbReference>